<reference evidence="3" key="1">
    <citation type="journal article" date="2017" name="Genome Biol.">
        <title>Comparative genomics reveals high biological diversity and specific adaptations in the industrially and medically important fungal genus Aspergillus.</title>
        <authorList>
            <person name="de Vries R.P."/>
            <person name="Riley R."/>
            <person name="Wiebenga A."/>
            <person name="Aguilar-Osorio G."/>
            <person name="Amillis S."/>
            <person name="Uchima C.A."/>
            <person name="Anderluh G."/>
            <person name="Asadollahi M."/>
            <person name="Askin M."/>
            <person name="Barry K."/>
            <person name="Battaglia E."/>
            <person name="Bayram O."/>
            <person name="Benocci T."/>
            <person name="Braus-Stromeyer S.A."/>
            <person name="Caldana C."/>
            <person name="Canovas D."/>
            <person name="Cerqueira G.C."/>
            <person name="Chen F."/>
            <person name="Chen W."/>
            <person name="Choi C."/>
            <person name="Clum A."/>
            <person name="Dos Santos R.A."/>
            <person name="Damasio A.R."/>
            <person name="Diallinas G."/>
            <person name="Emri T."/>
            <person name="Fekete E."/>
            <person name="Flipphi M."/>
            <person name="Freyberg S."/>
            <person name="Gallo A."/>
            <person name="Gournas C."/>
            <person name="Habgood R."/>
            <person name="Hainaut M."/>
            <person name="Harispe M.L."/>
            <person name="Henrissat B."/>
            <person name="Hilden K.S."/>
            <person name="Hope R."/>
            <person name="Hossain A."/>
            <person name="Karabika E."/>
            <person name="Karaffa L."/>
            <person name="Karanyi Z."/>
            <person name="Krasevec N."/>
            <person name="Kuo A."/>
            <person name="Kusch H."/>
            <person name="LaButti K."/>
            <person name="Lagendijk E.L."/>
            <person name="Lapidus A."/>
            <person name="Levasseur A."/>
            <person name="Lindquist E."/>
            <person name="Lipzen A."/>
            <person name="Logrieco A.F."/>
            <person name="MacCabe A."/>
            <person name="Maekelae M.R."/>
            <person name="Malavazi I."/>
            <person name="Melin P."/>
            <person name="Meyer V."/>
            <person name="Mielnichuk N."/>
            <person name="Miskei M."/>
            <person name="Molnar A.P."/>
            <person name="Mule G."/>
            <person name="Ngan C.Y."/>
            <person name="Orejas M."/>
            <person name="Orosz E."/>
            <person name="Ouedraogo J.P."/>
            <person name="Overkamp K.M."/>
            <person name="Park H.-S."/>
            <person name="Perrone G."/>
            <person name="Piumi F."/>
            <person name="Punt P.J."/>
            <person name="Ram A.F."/>
            <person name="Ramon A."/>
            <person name="Rauscher S."/>
            <person name="Record E."/>
            <person name="Riano-Pachon D.M."/>
            <person name="Robert V."/>
            <person name="Roehrig J."/>
            <person name="Ruller R."/>
            <person name="Salamov A."/>
            <person name="Salih N.S."/>
            <person name="Samson R.A."/>
            <person name="Sandor E."/>
            <person name="Sanguinetti M."/>
            <person name="Schuetze T."/>
            <person name="Sepcic K."/>
            <person name="Shelest E."/>
            <person name="Sherlock G."/>
            <person name="Sophianopoulou V."/>
            <person name="Squina F.M."/>
            <person name="Sun H."/>
            <person name="Susca A."/>
            <person name="Todd R.B."/>
            <person name="Tsang A."/>
            <person name="Unkles S.E."/>
            <person name="van de Wiele N."/>
            <person name="van Rossen-Uffink D."/>
            <person name="Oliveira J.V."/>
            <person name="Vesth T.C."/>
            <person name="Visser J."/>
            <person name="Yu J.-H."/>
            <person name="Zhou M."/>
            <person name="Andersen M.R."/>
            <person name="Archer D.B."/>
            <person name="Baker S.E."/>
            <person name="Benoit I."/>
            <person name="Brakhage A.A."/>
            <person name="Braus G.H."/>
            <person name="Fischer R."/>
            <person name="Frisvad J.C."/>
            <person name="Goldman G.H."/>
            <person name="Houbraken J."/>
            <person name="Oakley B."/>
            <person name="Pocsi I."/>
            <person name="Scazzocchio C."/>
            <person name="Seiboth B."/>
            <person name="vanKuyk P.A."/>
            <person name="Wortman J."/>
            <person name="Dyer P.S."/>
            <person name="Grigoriev I.V."/>
        </authorList>
    </citation>
    <scope>NUCLEOTIDE SEQUENCE [LARGE SCALE GENOMIC DNA]</scope>
    <source>
        <strain evidence="3">ATCC 16872 / CBS 172.66 / WB 5094</strain>
    </source>
</reference>
<dbReference type="InterPro" id="IPR050987">
    <property type="entry name" value="AtrR-like"/>
</dbReference>
<dbReference type="PANTHER" id="PTHR46910">
    <property type="entry name" value="TRANSCRIPTION FACTOR PDR1"/>
    <property type="match status" value="1"/>
</dbReference>
<dbReference type="OMA" id="DMSRSWT"/>
<sequence>MKEAIDFVSRLSSTSNTHFATDGFGSSAVSVDLESKGFPPELLYMMTMNGESNTLRQSFWPDHVSSQTLERMCLSLVEGKEDQHKLTCYRVCVYMKASALLCRLPKNDRSVPLRRHLKQSKQQYEHEVHKALSEIDYLAPPSLVLLQAFLSGALFMQNQGDMSRSWTLAAFASRTLVSLNYHLIDSITLNNETQRDIYGSLYTCYYLDKMLSVLLLRPPSLPKLKIKPTDLVYLDSQLPLSAIVKTMVEFAQIQEGVLDILNHTSKNDQVAAIDQLLRGMREINALINKHRVLPPFRETTYEWAALEFGYYALLASVLHLKQRVVQDRSMREDCLRASRQALIHLVKIQDELYMNANFLDEYPYSLTWTLLFYPLNAFFVVFCNVVSSANPDDYALMEAVTKGIVRFVEIHPAIAEIHKLFSAFLGMVGPLIHSQPRTPRSQPIPDAAAILGNEPAIPTGMATQYNPGPIGSNILQESRIGLPDQGIVTQDGLVAPDEELLWELIDSQPWLGWMRSDGLTVDRESHY</sequence>
<keyword evidence="1" id="KW-0539">Nucleus</keyword>
<dbReference type="VEuPathDB" id="FungiDB:ASPACDRAFT_1890473"/>
<proteinExistence type="predicted"/>
<dbReference type="OrthoDB" id="103819at2759"/>
<evidence type="ECO:0000313" key="2">
    <source>
        <dbReference type="EMBL" id="OJJ97246.1"/>
    </source>
</evidence>
<accession>A0A1L9WM56</accession>
<gene>
    <name evidence="2" type="ORF">ASPACDRAFT_1890473</name>
</gene>
<protein>
    <recommendedName>
        <fullName evidence="4">Transcription factor domain-containing protein</fullName>
    </recommendedName>
</protein>
<dbReference type="PANTHER" id="PTHR46910:SF5">
    <property type="entry name" value="ZN(II)2CYS6 TRANSCRIPTION FACTOR (EUROFUNG)"/>
    <property type="match status" value="1"/>
</dbReference>
<dbReference type="GeneID" id="30972395"/>
<dbReference type="EMBL" id="KV878983">
    <property type="protein sequence ID" value="OJJ97246.1"/>
    <property type="molecule type" value="Genomic_DNA"/>
</dbReference>
<dbReference type="GO" id="GO:0003700">
    <property type="term" value="F:DNA-binding transcription factor activity"/>
    <property type="evidence" value="ECO:0007669"/>
    <property type="project" value="InterPro"/>
</dbReference>
<name>A0A1L9WM56_ASPA1</name>
<evidence type="ECO:0000256" key="1">
    <source>
        <dbReference type="ARBA" id="ARBA00023242"/>
    </source>
</evidence>
<dbReference type="Proteomes" id="UP000184546">
    <property type="component" value="Unassembled WGS sequence"/>
</dbReference>
<dbReference type="STRING" id="690307.A0A1L9WM56"/>
<dbReference type="CDD" id="cd12148">
    <property type="entry name" value="fungal_TF_MHR"/>
    <property type="match status" value="1"/>
</dbReference>
<keyword evidence="3" id="KW-1185">Reference proteome</keyword>
<evidence type="ECO:0000313" key="3">
    <source>
        <dbReference type="Proteomes" id="UP000184546"/>
    </source>
</evidence>
<evidence type="ECO:0008006" key="4">
    <source>
        <dbReference type="Google" id="ProtNLM"/>
    </source>
</evidence>
<dbReference type="AlphaFoldDB" id="A0A1L9WM56"/>
<organism evidence="2 3">
    <name type="scientific">Aspergillus aculeatus (strain ATCC 16872 / CBS 172.66 / WB 5094)</name>
    <dbReference type="NCBI Taxonomy" id="690307"/>
    <lineage>
        <taxon>Eukaryota</taxon>
        <taxon>Fungi</taxon>
        <taxon>Dikarya</taxon>
        <taxon>Ascomycota</taxon>
        <taxon>Pezizomycotina</taxon>
        <taxon>Eurotiomycetes</taxon>
        <taxon>Eurotiomycetidae</taxon>
        <taxon>Eurotiales</taxon>
        <taxon>Aspergillaceae</taxon>
        <taxon>Aspergillus</taxon>
        <taxon>Aspergillus subgen. Circumdati</taxon>
    </lineage>
</organism>
<dbReference type="RefSeq" id="XP_020053586.1">
    <property type="nucleotide sequence ID" value="XM_020198581.1"/>
</dbReference>